<gene>
    <name evidence="2" type="ORF">AVDCRST_MAG04-2335</name>
</gene>
<dbReference type="AlphaFoldDB" id="A0A6J4IKW2"/>
<name>A0A6J4IKW2_9PROT</name>
<feature type="compositionally biased region" description="Gly residues" evidence="1">
    <location>
        <begin position="68"/>
        <end position="77"/>
    </location>
</feature>
<sequence>SADRRRRGLPDCADQGRRREARPTGAAARRGRGAGAGPHRRPPAGAGDERRNGRGHPGAARRDRVAGPAGGSIRGRL</sequence>
<accession>A0A6J4IKW2</accession>
<proteinExistence type="predicted"/>
<reference evidence="2" key="1">
    <citation type="submission" date="2020-02" db="EMBL/GenBank/DDBJ databases">
        <authorList>
            <person name="Meier V. D."/>
        </authorList>
    </citation>
    <scope>NUCLEOTIDE SEQUENCE</scope>
    <source>
        <strain evidence="2">AVDCRST_MAG04</strain>
    </source>
</reference>
<organism evidence="2">
    <name type="scientific">uncultured Acetobacteraceae bacterium</name>
    <dbReference type="NCBI Taxonomy" id="169975"/>
    <lineage>
        <taxon>Bacteria</taxon>
        <taxon>Pseudomonadati</taxon>
        <taxon>Pseudomonadota</taxon>
        <taxon>Alphaproteobacteria</taxon>
        <taxon>Acetobacterales</taxon>
        <taxon>Acetobacteraceae</taxon>
        <taxon>environmental samples</taxon>
    </lineage>
</organism>
<feature type="region of interest" description="Disordered" evidence="1">
    <location>
        <begin position="1"/>
        <end position="77"/>
    </location>
</feature>
<feature type="non-terminal residue" evidence="2">
    <location>
        <position position="77"/>
    </location>
</feature>
<feature type="non-terminal residue" evidence="2">
    <location>
        <position position="1"/>
    </location>
</feature>
<evidence type="ECO:0000313" key="2">
    <source>
        <dbReference type="EMBL" id="CAA9255333.1"/>
    </source>
</evidence>
<dbReference type="EMBL" id="CADCTL010000165">
    <property type="protein sequence ID" value="CAA9255333.1"/>
    <property type="molecule type" value="Genomic_DNA"/>
</dbReference>
<evidence type="ECO:0000256" key="1">
    <source>
        <dbReference type="SAM" id="MobiDB-lite"/>
    </source>
</evidence>
<protein>
    <submittedName>
        <fullName evidence="2">GTP-binding protein EngB</fullName>
    </submittedName>
</protein>